<keyword evidence="2" id="KW-1185">Reference proteome</keyword>
<comment type="caution">
    <text evidence="1">The sequence shown here is derived from an EMBL/GenBank/DDBJ whole genome shotgun (WGS) entry which is preliminary data.</text>
</comment>
<accession>A0ABU0Q5Z4</accession>
<protein>
    <submittedName>
        <fullName evidence="1">Uncharacterized protein</fullName>
    </submittedName>
</protein>
<reference evidence="1 2" key="1">
    <citation type="submission" date="2023-07" db="EMBL/GenBank/DDBJ databases">
        <title>Comparative genomics of wheat-associated soil bacteria to identify genetic determinants of phenazine resistance.</title>
        <authorList>
            <person name="Mouncey N."/>
        </authorList>
    </citation>
    <scope>NUCLEOTIDE SEQUENCE [LARGE SCALE GENOMIC DNA]</scope>
    <source>
        <strain evidence="1 2">W4I19-2</strain>
    </source>
</reference>
<proteinExistence type="predicted"/>
<evidence type="ECO:0000313" key="2">
    <source>
        <dbReference type="Proteomes" id="UP001243364"/>
    </source>
</evidence>
<dbReference type="Proteomes" id="UP001243364">
    <property type="component" value="Unassembled WGS sequence"/>
</dbReference>
<gene>
    <name evidence="1" type="ORF">QFZ56_005050</name>
</gene>
<evidence type="ECO:0000313" key="1">
    <source>
        <dbReference type="EMBL" id="MDQ0686087.1"/>
    </source>
</evidence>
<dbReference type="EMBL" id="JAUSYA010000001">
    <property type="protein sequence ID" value="MDQ0686087.1"/>
    <property type="molecule type" value="Genomic_DNA"/>
</dbReference>
<organism evidence="1 2">
    <name type="scientific">Streptomyces achromogenes</name>
    <dbReference type="NCBI Taxonomy" id="67255"/>
    <lineage>
        <taxon>Bacteria</taxon>
        <taxon>Bacillati</taxon>
        <taxon>Actinomycetota</taxon>
        <taxon>Actinomycetes</taxon>
        <taxon>Kitasatosporales</taxon>
        <taxon>Streptomycetaceae</taxon>
        <taxon>Streptomyces</taxon>
    </lineage>
</organism>
<sequence>MEFPLRVAASTHYSTYYSSVHPVYEDSMAEIIVRRPDATCDLRQRIRDDFRCAEVRAAAQYRSHIAELSGFARARCPSDAD</sequence>
<dbReference type="RefSeq" id="WP_307045691.1">
    <property type="nucleotide sequence ID" value="NZ_JAUSYA010000001.1"/>
</dbReference>
<name>A0ABU0Q5Z4_STRAH</name>